<feature type="region of interest" description="Disordered" evidence="1">
    <location>
        <begin position="110"/>
        <end position="132"/>
    </location>
</feature>
<dbReference type="Proteomes" id="UP001238179">
    <property type="component" value="Chromosome"/>
</dbReference>
<dbReference type="AlphaFoldDB" id="A0AA48H796"/>
<dbReference type="EMBL" id="AP027080">
    <property type="protein sequence ID" value="BDU73083.1"/>
    <property type="molecule type" value="Genomic_DNA"/>
</dbReference>
<keyword evidence="2" id="KW-0472">Membrane</keyword>
<feature type="transmembrane region" description="Helical" evidence="2">
    <location>
        <begin position="28"/>
        <end position="52"/>
    </location>
</feature>
<keyword evidence="4" id="KW-1185">Reference proteome</keyword>
<keyword evidence="2" id="KW-1133">Transmembrane helix</keyword>
<name>A0AA48H796_9BACT</name>
<gene>
    <name evidence="3" type="ORF">METEAL_22570</name>
</gene>
<organism evidence="3 4">
    <name type="scientific">Mesoterricola silvestris</name>
    <dbReference type="NCBI Taxonomy" id="2927979"/>
    <lineage>
        <taxon>Bacteria</taxon>
        <taxon>Pseudomonadati</taxon>
        <taxon>Acidobacteriota</taxon>
        <taxon>Holophagae</taxon>
        <taxon>Holophagales</taxon>
        <taxon>Holophagaceae</taxon>
        <taxon>Mesoterricola</taxon>
    </lineage>
</organism>
<evidence type="ECO:0000256" key="1">
    <source>
        <dbReference type="SAM" id="MobiDB-lite"/>
    </source>
</evidence>
<evidence type="ECO:0000313" key="4">
    <source>
        <dbReference type="Proteomes" id="UP001238179"/>
    </source>
</evidence>
<sequence length="132" mass="15159">MTAADPKAQYEAKWAEYQSVMHRGAWRIGWGFFFVTVGFLPMMWLFIWIVGAGNWERTTFHAPLLMWIAVPLNLAVVVALVLQLYRRNLELDAVKRQYLTELRALKSRLPDSLPNEARPAPGPDPDAFRDDA</sequence>
<keyword evidence="2" id="KW-0812">Transmembrane</keyword>
<accession>A0AA48H796</accession>
<dbReference type="KEGG" id="msil:METEAL_22570"/>
<feature type="transmembrane region" description="Helical" evidence="2">
    <location>
        <begin position="64"/>
        <end position="85"/>
    </location>
</feature>
<evidence type="ECO:0000256" key="2">
    <source>
        <dbReference type="SAM" id="Phobius"/>
    </source>
</evidence>
<evidence type="ECO:0000313" key="3">
    <source>
        <dbReference type="EMBL" id="BDU73083.1"/>
    </source>
</evidence>
<proteinExistence type="predicted"/>
<dbReference type="RefSeq" id="WP_316411726.1">
    <property type="nucleotide sequence ID" value="NZ_AP027080.1"/>
</dbReference>
<protein>
    <submittedName>
        <fullName evidence="3">Uncharacterized protein</fullName>
    </submittedName>
</protein>
<reference evidence="4" key="1">
    <citation type="journal article" date="2023" name="Int. J. Syst. Evol. Microbiol.">
        <title>Mesoterricola silvestris gen. nov., sp. nov., Mesoterricola sediminis sp. nov., Geothrix oryzae sp. nov., Geothrix edaphica sp. nov., Geothrix rubra sp. nov., and Geothrix limicola sp. nov., six novel members of Acidobacteriota isolated from soils.</title>
        <authorList>
            <person name="Itoh H."/>
            <person name="Sugisawa Y."/>
            <person name="Mise K."/>
            <person name="Xu Z."/>
            <person name="Kuniyasu M."/>
            <person name="Ushijima N."/>
            <person name="Kawano K."/>
            <person name="Kobayashi E."/>
            <person name="Shiratori Y."/>
            <person name="Masuda Y."/>
            <person name="Senoo K."/>
        </authorList>
    </citation>
    <scope>NUCLEOTIDE SEQUENCE [LARGE SCALE GENOMIC DNA]</scope>
    <source>
        <strain evidence="4">W79</strain>
    </source>
</reference>